<name>A0A9X3IUS5_9BACT</name>
<dbReference type="Pfam" id="PF13031">
    <property type="entry name" value="DUF3892"/>
    <property type="match status" value="1"/>
</dbReference>
<reference evidence="1" key="1">
    <citation type="submission" date="2022-11" db="EMBL/GenBank/DDBJ databases">
        <title>Minimal conservation of predation-associated metabolite biosynthetic gene clusters underscores biosynthetic potential of Myxococcota including descriptions for ten novel species: Archangium lansinium sp. nov., Myxococcus landrumus sp. nov., Nannocystis bai.</title>
        <authorList>
            <person name="Ahearne A."/>
            <person name="Stevens C."/>
            <person name="Phillips K."/>
        </authorList>
    </citation>
    <scope>NUCLEOTIDE SEQUENCE</scope>
    <source>
        <strain evidence="1">Na p29</strain>
    </source>
</reference>
<organism evidence="1 2">
    <name type="scientific">Nannocystis pusilla</name>
    <dbReference type="NCBI Taxonomy" id="889268"/>
    <lineage>
        <taxon>Bacteria</taxon>
        <taxon>Pseudomonadati</taxon>
        <taxon>Myxococcota</taxon>
        <taxon>Polyangia</taxon>
        <taxon>Nannocystales</taxon>
        <taxon>Nannocystaceae</taxon>
        <taxon>Nannocystis</taxon>
    </lineage>
</organism>
<dbReference type="RefSeq" id="WP_267767152.1">
    <property type="nucleotide sequence ID" value="NZ_JAPNKE010000002.1"/>
</dbReference>
<gene>
    <name evidence="1" type="ORF">OV079_07780</name>
</gene>
<dbReference type="Proteomes" id="UP001150924">
    <property type="component" value="Unassembled WGS sequence"/>
</dbReference>
<keyword evidence="2" id="KW-1185">Reference proteome</keyword>
<evidence type="ECO:0000313" key="2">
    <source>
        <dbReference type="Proteomes" id="UP001150924"/>
    </source>
</evidence>
<sequence>MTQYLISKSRKHGGVIEFVTAGRVSDDGKHVLDVMLYKREDVVAWIRRGYNVNTSLVYTDEYGVNRWPSNAKVELTRDGRYITTDPNHTTSDNLGTLPSC</sequence>
<comment type="caution">
    <text evidence="1">The sequence shown here is derived from an EMBL/GenBank/DDBJ whole genome shotgun (WGS) entry which is preliminary data.</text>
</comment>
<evidence type="ECO:0000313" key="1">
    <source>
        <dbReference type="EMBL" id="MCY1005472.1"/>
    </source>
</evidence>
<dbReference type="AlphaFoldDB" id="A0A9X3IUS5"/>
<dbReference type="InterPro" id="IPR024997">
    <property type="entry name" value="DUF3892"/>
</dbReference>
<protein>
    <submittedName>
        <fullName evidence="1">DUF3892 domain-containing protein</fullName>
    </submittedName>
</protein>
<accession>A0A9X3IUS5</accession>
<dbReference type="EMBL" id="JAPNKE010000002">
    <property type="protein sequence ID" value="MCY1005472.1"/>
    <property type="molecule type" value="Genomic_DNA"/>
</dbReference>
<proteinExistence type="predicted"/>